<dbReference type="EMBL" id="CP003697">
    <property type="protein sequence ID" value="AGF73531.1"/>
    <property type="molecule type" value="Genomic_DNA"/>
</dbReference>
<keyword evidence="6" id="KW-1185">Reference proteome</keyword>
<dbReference type="AlphaFoldDB" id="M1PA46"/>
<accession>M1PA46</accession>
<sequence length="398" mass="43566">MPSSPLSAVGGVLRARSGEFRDEVHRRFYLDVLEARQVFPLTLRETHVDLASSLAWVLERTSSDGTLPDDVLARIRRLGVDHRRHGFPAEVYPAFLTALRGGLRTVTAEHGGVDDPLVDAAGDVFARVCGAMADAAREADMAGELPASSAEVVSVERRSRRVSVIRLESGLPVPYRAGQHLPVTASYLPGVWRTLSPALPSDEHGQLEFHVRAHDTGSASHLLATTRPGDYWTLGAPRGGLRVRGDRGIVMIAHSTGLAPLRAILFELLTAENPPSVHLFFGAEYPGELYDLMSLWQLSKALSWLTVVPVVEHAEDAWWVRSTVPPQALQRLAPRVRREIGEVVTDAGPWPHYEMLVAGEADRVRGTVDTLLAGGITAENIQAEAWERTEEWPAKGPR</sequence>
<evidence type="ECO:0000256" key="2">
    <source>
        <dbReference type="ARBA" id="ARBA00022714"/>
    </source>
</evidence>
<dbReference type="PRINTS" id="PR00410">
    <property type="entry name" value="PHEHYDRXLASE"/>
</dbReference>
<dbReference type="InterPro" id="IPR008333">
    <property type="entry name" value="Cbr1-like_FAD-bd_dom"/>
</dbReference>
<comment type="cofactor">
    <cofactor evidence="1">
        <name>FAD</name>
        <dbReference type="ChEBI" id="CHEBI:57692"/>
    </cofactor>
</comment>
<dbReference type="InterPro" id="IPR009050">
    <property type="entry name" value="Globin-like_sf"/>
</dbReference>
<dbReference type="STRING" id="1121362.A605_12675"/>
<dbReference type="GO" id="GO:0051537">
    <property type="term" value="F:2 iron, 2 sulfur cluster binding"/>
    <property type="evidence" value="ECO:0007669"/>
    <property type="project" value="UniProtKB-KW"/>
</dbReference>
<dbReference type="Gene3D" id="3.40.50.80">
    <property type="entry name" value="Nucleotide-binding domain of ferredoxin-NADP reductase (FNR) module"/>
    <property type="match status" value="1"/>
</dbReference>
<dbReference type="eggNOG" id="COG0543">
    <property type="taxonomic scope" value="Bacteria"/>
</dbReference>
<dbReference type="HOGENOM" id="CLU_026437_2_0_11"/>
<keyword evidence="2" id="KW-0001">2Fe-2S</keyword>
<dbReference type="PANTHER" id="PTHR47354">
    <property type="entry name" value="NADH OXIDOREDUCTASE HCR"/>
    <property type="match status" value="1"/>
</dbReference>
<dbReference type="InterPro" id="IPR017938">
    <property type="entry name" value="Riboflavin_synthase-like_b-brl"/>
</dbReference>
<dbReference type="CDD" id="cd19753">
    <property type="entry name" value="Mb-like_oxidoreductase"/>
    <property type="match status" value="1"/>
</dbReference>
<dbReference type="KEGG" id="chn:A605_12675"/>
<feature type="domain" description="FAD-binding FR-type" evidence="4">
    <location>
        <begin position="145"/>
        <end position="244"/>
    </location>
</feature>
<keyword evidence="2" id="KW-0408">Iron</keyword>
<evidence type="ECO:0000256" key="3">
    <source>
        <dbReference type="ARBA" id="ARBA00023014"/>
    </source>
</evidence>
<organism evidence="5 6">
    <name type="scientific">Corynebacterium halotolerans YIM 70093 = DSM 44683</name>
    <dbReference type="NCBI Taxonomy" id="1121362"/>
    <lineage>
        <taxon>Bacteria</taxon>
        <taxon>Bacillati</taxon>
        <taxon>Actinomycetota</taxon>
        <taxon>Actinomycetes</taxon>
        <taxon>Mycobacteriales</taxon>
        <taxon>Corynebacteriaceae</taxon>
        <taxon>Corynebacterium</taxon>
    </lineage>
</organism>
<dbReference type="PROSITE" id="PS51384">
    <property type="entry name" value="FAD_FR"/>
    <property type="match status" value="1"/>
</dbReference>
<proteinExistence type="predicted"/>
<gene>
    <name evidence="5" type="ORF">A605_12675</name>
</gene>
<dbReference type="OrthoDB" id="3213438at2"/>
<evidence type="ECO:0000256" key="1">
    <source>
        <dbReference type="ARBA" id="ARBA00001974"/>
    </source>
</evidence>
<name>M1PA46_9CORY</name>
<dbReference type="InterPro" id="IPR050415">
    <property type="entry name" value="MRET"/>
</dbReference>
<dbReference type="PATRIC" id="fig|1121362.3.peg.2576"/>
<protein>
    <submittedName>
        <fullName evidence="5">Flavohemoprotein</fullName>
    </submittedName>
</protein>
<dbReference type="Proteomes" id="UP000011723">
    <property type="component" value="Chromosome"/>
</dbReference>
<dbReference type="SUPFAM" id="SSF52343">
    <property type="entry name" value="Ferredoxin reductase-like, C-terminal NADP-linked domain"/>
    <property type="match status" value="1"/>
</dbReference>
<dbReference type="RefSeq" id="WP_015401946.1">
    <property type="nucleotide sequence ID" value="NC_020302.1"/>
</dbReference>
<dbReference type="InterPro" id="IPR039261">
    <property type="entry name" value="FNR_nucleotide-bd"/>
</dbReference>
<dbReference type="Pfam" id="PF00970">
    <property type="entry name" value="FAD_binding_6"/>
    <property type="match status" value="1"/>
</dbReference>
<dbReference type="InterPro" id="IPR001433">
    <property type="entry name" value="OxRdtase_FAD/NAD-bd"/>
</dbReference>
<evidence type="ECO:0000259" key="4">
    <source>
        <dbReference type="PROSITE" id="PS51384"/>
    </source>
</evidence>
<dbReference type="Gene3D" id="2.40.30.10">
    <property type="entry name" value="Translation factors"/>
    <property type="match status" value="1"/>
</dbReference>
<keyword evidence="2" id="KW-0479">Metal-binding</keyword>
<dbReference type="Pfam" id="PF00175">
    <property type="entry name" value="NAD_binding_1"/>
    <property type="match status" value="1"/>
</dbReference>
<dbReference type="SUPFAM" id="SSF63380">
    <property type="entry name" value="Riboflavin synthase domain-like"/>
    <property type="match status" value="1"/>
</dbReference>
<keyword evidence="3" id="KW-0411">Iron-sulfur</keyword>
<dbReference type="InterPro" id="IPR017927">
    <property type="entry name" value="FAD-bd_FR_type"/>
</dbReference>
<evidence type="ECO:0000313" key="6">
    <source>
        <dbReference type="Proteomes" id="UP000011723"/>
    </source>
</evidence>
<dbReference type="SUPFAM" id="SSF46458">
    <property type="entry name" value="Globin-like"/>
    <property type="match status" value="1"/>
</dbReference>
<reference evidence="5 6" key="1">
    <citation type="journal article" date="2012" name="Stand. Genomic Sci.">
        <title>Genome sequence of the halotolerant bacterium Corynebacterium halotolerans type strain YIM 70093(T) (= DSM 44683(T)).</title>
        <authorList>
            <person name="Ruckert C."/>
            <person name="Albersmeier A."/>
            <person name="Al-Dilaimi A."/>
            <person name="Niehaus K."/>
            <person name="Szczepanowski R."/>
            <person name="Kalinowski J."/>
        </authorList>
    </citation>
    <scope>NUCLEOTIDE SEQUENCE [LARGE SCALE GENOMIC DNA]</scope>
    <source>
        <strain evidence="5">YIM 70093</strain>
    </source>
</reference>
<dbReference type="GO" id="GO:0016491">
    <property type="term" value="F:oxidoreductase activity"/>
    <property type="evidence" value="ECO:0007669"/>
    <property type="project" value="InterPro"/>
</dbReference>
<evidence type="ECO:0000313" key="5">
    <source>
        <dbReference type="EMBL" id="AGF73531.1"/>
    </source>
</evidence>
<dbReference type="PANTHER" id="PTHR47354:SF5">
    <property type="entry name" value="PROTEIN RFBI"/>
    <property type="match status" value="1"/>
</dbReference>